<evidence type="ECO:0000256" key="6">
    <source>
        <dbReference type="ARBA" id="ARBA00023136"/>
    </source>
</evidence>
<dbReference type="Pfam" id="PF05977">
    <property type="entry name" value="MFS_3"/>
    <property type="match status" value="1"/>
</dbReference>
<dbReference type="InterPro" id="IPR010290">
    <property type="entry name" value="TM_effector"/>
</dbReference>
<evidence type="ECO:0000256" key="2">
    <source>
        <dbReference type="ARBA" id="ARBA00022448"/>
    </source>
</evidence>
<dbReference type="PANTHER" id="PTHR23513">
    <property type="entry name" value="INTEGRAL MEMBRANE EFFLUX PROTEIN-RELATED"/>
    <property type="match status" value="1"/>
</dbReference>
<keyword evidence="6 7" id="KW-0472">Membrane</keyword>
<dbReference type="EMBL" id="BOPO01000113">
    <property type="protein sequence ID" value="GIL30157.1"/>
    <property type="molecule type" value="Genomic_DNA"/>
</dbReference>
<organism evidence="9 10">
    <name type="scientific">Actinocatenispora comari</name>
    <dbReference type="NCBI Taxonomy" id="2807577"/>
    <lineage>
        <taxon>Bacteria</taxon>
        <taxon>Bacillati</taxon>
        <taxon>Actinomycetota</taxon>
        <taxon>Actinomycetes</taxon>
        <taxon>Micromonosporales</taxon>
        <taxon>Micromonosporaceae</taxon>
        <taxon>Actinocatenispora</taxon>
    </lineage>
</organism>
<gene>
    <name evidence="9" type="ORF">NUM_54110</name>
</gene>
<dbReference type="InterPro" id="IPR036259">
    <property type="entry name" value="MFS_trans_sf"/>
</dbReference>
<feature type="transmembrane region" description="Helical" evidence="7">
    <location>
        <begin position="31"/>
        <end position="51"/>
    </location>
</feature>
<dbReference type="GO" id="GO:0005886">
    <property type="term" value="C:plasma membrane"/>
    <property type="evidence" value="ECO:0007669"/>
    <property type="project" value="UniProtKB-SubCell"/>
</dbReference>
<dbReference type="PANTHER" id="PTHR23513:SF11">
    <property type="entry name" value="STAPHYLOFERRIN A TRANSPORTER"/>
    <property type="match status" value="1"/>
</dbReference>
<sequence>MFAAHVLSMLGEVLAEIALSVLVYRLTGSPLLSALSLALGLLPYALCGTLLSSVADRFPTRRVLVGCDLLCAAGAAGLVVPGMPVAALLVMRCLLAAVAPVFTGTRAATLTDILGTGDRYVLGRSVIRLVSQSAQLAGFGIGGVLLLAVSPRGVLAVTTATFLASALVLRLGTRARAARTTAGPLLGSSLGAVRWLLADRRIRSLLLLAWVPPMFVVVGEALLTPLAAAAHASSGWLGLLMCGMPVGAVLGETLAGSLLGARGRARLMAPAALWAAVPSLAYAFDPPLWVCLACQVATGLAITYSLGLDRRFLAAVPESLRGSALTLLTAGQMTAQGLAMTVAGAAADVVPVPTVIAAGGVLGVLLLPFVLWQVHLADRAGTGTPVPLAGQA</sequence>
<feature type="transmembrane region" description="Helical" evidence="7">
    <location>
        <begin position="63"/>
        <end position="80"/>
    </location>
</feature>
<feature type="transmembrane region" description="Helical" evidence="7">
    <location>
        <begin position="352"/>
        <end position="372"/>
    </location>
</feature>
<feature type="domain" description="Major facilitator superfamily (MFS) profile" evidence="8">
    <location>
        <begin position="175"/>
        <end position="392"/>
    </location>
</feature>
<keyword evidence="3" id="KW-1003">Cell membrane</keyword>
<feature type="transmembrane region" description="Helical" evidence="7">
    <location>
        <begin position="236"/>
        <end position="255"/>
    </location>
</feature>
<reference evidence="10" key="1">
    <citation type="journal article" date="2021" name="Int. J. Syst. Evol. Microbiol.">
        <title>Actinocatenispora comari sp. nov., an endophytic actinomycete isolated from aerial parts of Comarum salesowianum.</title>
        <authorList>
            <person name="Oyunbileg N."/>
            <person name="Iizaka Y."/>
            <person name="Hamada M."/>
            <person name="Davaapurev B.O."/>
            <person name="Fukumoto A."/>
            <person name="Tsetseg B."/>
            <person name="Kato F."/>
            <person name="Tamura T."/>
            <person name="Batkhuu J."/>
            <person name="Anzai Y."/>
        </authorList>
    </citation>
    <scope>NUCLEOTIDE SEQUENCE [LARGE SCALE GENOMIC DNA]</scope>
    <source>
        <strain evidence="10">NUM-2625</strain>
    </source>
</reference>
<keyword evidence="2" id="KW-0813">Transport</keyword>
<dbReference type="InterPro" id="IPR020846">
    <property type="entry name" value="MFS_dom"/>
</dbReference>
<evidence type="ECO:0000256" key="5">
    <source>
        <dbReference type="ARBA" id="ARBA00022989"/>
    </source>
</evidence>
<keyword evidence="4 7" id="KW-0812">Transmembrane</keyword>
<dbReference type="AlphaFoldDB" id="A0A8J4EMA4"/>
<comment type="caution">
    <text evidence="9">The sequence shown here is derived from an EMBL/GenBank/DDBJ whole genome shotgun (WGS) entry which is preliminary data.</text>
</comment>
<evidence type="ECO:0000256" key="4">
    <source>
        <dbReference type="ARBA" id="ARBA00022692"/>
    </source>
</evidence>
<dbReference type="PROSITE" id="PS50850">
    <property type="entry name" value="MFS"/>
    <property type="match status" value="1"/>
</dbReference>
<keyword evidence="10" id="KW-1185">Reference proteome</keyword>
<evidence type="ECO:0000256" key="3">
    <source>
        <dbReference type="ARBA" id="ARBA00022475"/>
    </source>
</evidence>
<comment type="subcellular location">
    <subcellularLocation>
        <location evidence="1">Cell membrane</location>
        <topology evidence="1">Multi-pass membrane protein</topology>
    </subcellularLocation>
</comment>
<feature type="transmembrane region" description="Helical" evidence="7">
    <location>
        <begin position="290"/>
        <end position="308"/>
    </location>
</feature>
<evidence type="ECO:0000313" key="9">
    <source>
        <dbReference type="EMBL" id="GIL30157.1"/>
    </source>
</evidence>
<keyword evidence="5 7" id="KW-1133">Transmembrane helix</keyword>
<evidence type="ECO:0000259" key="8">
    <source>
        <dbReference type="PROSITE" id="PS50850"/>
    </source>
</evidence>
<dbReference type="Proteomes" id="UP000614996">
    <property type="component" value="Unassembled WGS sequence"/>
</dbReference>
<name>A0A8J4EMA4_9ACTN</name>
<dbReference type="SUPFAM" id="SSF103473">
    <property type="entry name" value="MFS general substrate transporter"/>
    <property type="match status" value="1"/>
</dbReference>
<accession>A0A8J4EMA4</accession>
<feature type="transmembrane region" description="Helical" evidence="7">
    <location>
        <begin position="154"/>
        <end position="172"/>
    </location>
</feature>
<feature type="transmembrane region" description="Helical" evidence="7">
    <location>
        <begin position="205"/>
        <end position="230"/>
    </location>
</feature>
<proteinExistence type="predicted"/>
<dbReference type="GO" id="GO:0022857">
    <property type="term" value="F:transmembrane transporter activity"/>
    <property type="evidence" value="ECO:0007669"/>
    <property type="project" value="InterPro"/>
</dbReference>
<evidence type="ECO:0000313" key="10">
    <source>
        <dbReference type="Proteomes" id="UP000614996"/>
    </source>
</evidence>
<evidence type="ECO:0000256" key="7">
    <source>
        <dbReference type="SAM" id="Phobius"/>
    </source>
</evidence>
<protein>
    <submittedName>
        <fullName evidence="9">MFS transporter</fullName>
    </submittedName>
</protein>
<evidence type="ECO:0000256" key="1">
    <source>
        <dbReference type="ARBA" id="ARBA00004651"/>
    </source>
</evidence>
<dbReference type="Gene3D" id="1.20.1250.20">
    <property type="entry name" value="MFS general substrate transporter like domains"/>
    <property type="match status" value="1"/>
</dbReference>